<evidence type="ECO:0008006" key="4">
    <source>
        <dbReference type="Google" id="ProtNLM"/>
    </source>
</evidence>
<comment type="caution">
    <text evidence="2">The sequence shown here is derived from an EMBL/GenBank/DDBJ whole genome shotgun (WGS) entry which is preliminary data.</text>
</comment>
<organism evidence="2 3">
    <name type="scientific">Shewanella gelidii</name>
    <dbReference type="NCBI Taxonomy" id="1642821"/>
    <lineage>
        <taxon>Bacteria</taxon>
        <taxon>Pseudomonadati</taxon>
        <taxon>Pseudomonadota</taxon>
        <taxon>Gammaproteobacteria</taxon>
        <taxon>Alteromonadales</taxon>
        <taxon>Shewanellaceae</taxon>
        <taxon>Shewanella</taxon>
    </lineage>
</organism>
<dbReference type="AlphaFoldDB" id="A0A917JJ87"/>
<protein>
    <recommendedName>
        <fullName evidence="4">DUF2982 domain-containing protein</fullName>
    </recommendedName>
</protein>
<proteinExistence type="predicted"/>
<evidence type="ECO:0000256" key="1">
    <source>
        <dbReference type="SAM" id="Phobius"/>
    </source>
</evidence>
<feature type="transmembrane region" description="Helical" evidence="1">
    <location>
        <begin position="12"/>
        <end position="33"/>
    </location>
</feature>
<keyword evidence="1" id="KW-0812">Transmembrane</keyword>
<reference evidence="2" key="2">
    <citation type="submission" date="2020-09" db="EMBL/GenBank/DDBJ databases">
        <authorList>
            <person name="Sun Q."/>
            <person name="Ohkuma M."/>
        </authorList>
    </citation>
    <scope>NUCLEOTIDE SEQUENCE</scope>
    <source>
        <strain evidence="2">JCM 30804</strain>
    </source>
</reference>
<dbReference type="Proteomes" id="UP000613743">
    <property type="component" value="Unassembled WGS sequence"/>
</dbReference>
<feature type="transmembrane region" description="Helical" evidence="1">
    <location>
        <begin position="39"/>
        <end position="61"/>
    </location>
</feature>
<dbReference type="Pfam" id="PF11201">
    <property type="entry name" value="DUF2982"/>
    <property type="match status" value="1"/>
</dbReference>
<dbReference type="RefSeq" id="WP_188916613.1">
    <property type="nucleotide sequence ID" value="NZ_BMPZ01000001.1"/>
</dbReference>
<keyword evidence="1" id="KW-1133">Transmembrane helix</keyword>
<keyword evidence="1" id="KW-0472">Membrane</keyword>
<keyword evidence="3" id="KW-1185">Reference proteome</keyword>
<reference evidence="2" key="1">
    <citation type="journal article" date="2014" name="Int. J. Syst. Evol. Microbiol.">
        <title>Complete genome sequence of Corynebacterium casei LMG S-19264T (=DSM 44701T), isolated from a smear-ripened cheese.</title>
        <authorList>
            <consortium name="US DOE Joint Genome Institute (JGI-PGF)"/>
            <person name="Walter F."/>
            <person name="Albersmeier A."/>
            <person name="Kalinowski J."/>
            <person name="Ruckert C."/>
        </authorList>
    </citation>
    <scope>NUCLEOTIDE SEQUENCE</scope>
    <source>
        <strain evidence="2">JCM 30804</strain>
    </source>
</reference>
<dbReference type="EMBL" id="BMPZ01000001">
    <property type="protein sequence ID" value="GGI67111.1"/>
    <property type="molecule type" value="Genomic_DNA"/>
</dbReference>
<name>A0A917JJ87_9GAMM</name>
<accession>A0A917JJ87</accession>
<gene>
    <name evidence="2" type="ORF">GCM10009332_00120</name>
</gene>
<evidence type="ECO:0000313" key="3">
    <source>
        <dbReference type="Proteomes" id="UP000613743"/>
    </source>
</evidence>
<evidence type="ECO:0000313" key="2">
    <source>
        <dbReference type="EMBL" id="GGI67111.1"/>
    </source>
</evidence>
<sequence length="224" mass="24889">MSVVEIRPYSKRNGITLTVVGASVLFLGIGLFLNSADNFAVGLTCFSLGAVSLILGAAKLLEPSNSFTLDSEKFTYRHRRGKVSVHWRQIQRVDIVRVNHGLEMTELPYIGIKLKSVSAILDTISPRLATGLLTEQRPLMMTATAQGENEDTLEAHLGLEFTPLIVASNEAANRATKEYTGVLAMFGHRSMMLDQYLGYHLYVPLDSLDRPPEEFLDVLRGYMR</sequence>
<dbReference type="InterPro" id="IPR021367">
    <property type="entry name" value="DUF2982"/>
</dbReference>